<evidence type="ECO:0000313" key="2">
    <source>
        <dbReference type="Proteomes" id="UP001418222"/>
    </source>
</evidence>
<organism evidence="1 2">
    <name type="scientific">Platanthera zijinensis</name>
    <dbReference type="NCBI Taxonomy" id="2320716"/>
    <lineage>
        <taxon>Eukaryota</taxon>
        <taxon>Viridiplantae</taxon>
        <taxon>Streptophyta</taxon>
        <taxon>Embryophyta</taxon>
        <taxon>Tracheophyta</taxon>
        <taxon>Spermatophyta</taxon>
        <taxon>Magnoliopsida</taxon>
        <taxon>Liliopsida</taxon>
        <taxon>Asparagales</taxon>
        <taxon>Orchidaceae</taxon>
        <taxon>Orchidoideae</taxon>
        <taxon>Orchideae</taxon>
        <taxon>Orchidinae</taxon>
        <taxon>Platanthera</taxon>
    </lineage>
</organism>
<dbReference type="EMBL" id="JBBWWQ010000007">
    <property type="protein sequence ID" value="KAK8942853.1"/>
    <property type="molecule type" value="Genomic_DNA"/>
</dbReference>
<gene>
    <name evidence="1" type="ORF">KSP39_PZI008729</name>
</gene>
<name>A0AAP0G7N2_9ASPA</name>
<reference evidence="1 2" key="1">
    <citation type="journal article" date="2022" name="Nat. Plants">
        <title>Genomes of leafy and leafless Platanthera orchids illuminate the evolution of mycoheterotrophy.</title>
        <authorList>
            <person name="Li M.H."/>
            <person name="Liu K.W."/>
            <person name="Li Z."/>
            <person name="Lu H.C."/>
            <person name="Ye Q.L."/>
            <person name="Zhang D."/>
            <person name="Wang J.Y."/>
            <person name="Li Y.F."/>
            <person name="Zhong Z.M."/>
            <person name="Liu X."/>
            <person name="Yu X."/>
            <person name="Liu D.K."/>
            <person name="Tu X.D."/>
            <person name="Liu B."/>
            <person name="Hao Y."/>
            <person name="Liao X.Y."/>
            <person name="Jiang Y.T."/>
            <person name="Sun W.H."/>
            <person name="Chen J."/>
            <person name="Chen Y.Q."/>
            <person name="Ai Y."/>
            <person name="Zhai J.W."/>
            <person name="Wu S.S."/>
            <person name="Zhou Z."/>
            <person name="Hsiao Y.Y."/>
            <person name="Wu W.L."/>
            <person name="Chen Y.Y."/>
            <person name="Lin Y.F."/>
            <person name="Hsu J.L."/>
            <person name="Li C.Y."/>
            <person name="Wang Z.W."/>
            <person name="Zhao X."/>
            <person name="Zhong W.Y."/>
            <person name="Ma X.K."/>
            <person name="Ma L."/>
            <person name="Huang J."/>
            <person name="Chen G.Z."/>
            <person name="Huang M.Z."/>
            <person name="Huang L."/>
            <person name="Peng D.H."/>
            <person name="Luo Y.B."/>
            <person name="Zou S.Q."/>
            <person name="Chen S.P."/>
            <person name="Lan S."/>
            <person name="Tsai W.C."/>
            <person name="Van de Peer Y."/>
            <person name="Liu Z.J."/>
        </authorList>
    </citation>
    <scope>NUCLEOTIDE SEQUENCE [LARGE SCALE GENOMIC DNA]</scope>
    <source>
        <strain evidence="1">Lor287</strain>
    </source>
</reference>
<dbReference type="Proteomes" id="UP001418222">
    <property type="component" value="Unassembled WGS sequence"/>
</dbReference>
<proteinExistence type="predicted"/>
<keyword evidence="2" id="KW-1185">Reference proteome</keyword>
<sequence>MGKKKVEEGEGRRRCAKRFTDHDFPPGKLPNEDYSNFVRDYMREVRHFHFQFSFQARNTKELLFLGFSPLPLSLARGAVLLAVKPLPSRALPRRQTPPPADIEEGKLQIDFPSIARASHFPLCPSPQIALSSDRTLPEGLKQACNAFESTTGTFAILRESVAPKLIALGGGVVDLSI</sequence>
<comment type="caution">
    <text evidence="1">The sequence shown here is derived from an EMBL/GenBank/DDBJ whole genome shotgun (WGS) entry which is preliminary data.</text>
</comment>
<protein>
    <submittedName>
        <fullName evidence="1">Uncharacterized protein</fullName>
    </submittedName>
</protein>
<evidence type="ECO:0000313" key="1">
    <source>
        <dbReference type="EMBL" id="KAK8942853.1"/>
    </source>
</evidence>
<accession>A0AAP0G7N2</accession>
<dbReference type="AlphaFoldDB" id="A0AAP0G7N2"/>